<feature type="region of interest" description="Disordered" evidence="1">
    <location>
        <begin position="639"/>
        <end position="673"/>
    </location>
</feature>
<keyword evidence="3" id="KW-1185">Reference proteome</keyword>
<feature type="region of interest" description="Disordered" evidence="1">
    <location>
        <begin position="404"/>
        <end position="431"/>
    </location>
</feature>
<dbReference type="EMBL" id="MU150265">
    <property type="protein sequence ID" value="KAF9463167.1"/>
    <property type="molecule type" value="Genomic_DNA"/>
</dbReference>
<feature type="region of interest" description="Disordered" evidence="1">
    <location>
        <begin position="281"/>
        <end position="305"/>
    </location>
</feature>
<feature type="compositionally biased region" description="Polar residues" evidence="1">
    <location>
        <begin position="162"/>
        <end position="176"/>
    </location>
</feature>
<feature type="compositionally biased region" description="Polar residues" evidence="1">
    <location>
        <begin position="363"/>
        <end position="373"/>
    </location>
</feature>
<feature type="region of interest" description="Disordered" evidence="1">
    <location>
        <begin position="154"/>
        <end position="188"/>
    </location>
</feature>
<feature type="region of interest" description="Disordered" evidence="1">
    <location>
        <begin position="362"/>
        <end position="388"/>
    </location>
</feature>
<accession>A0A9P5Y6N0</accession>
<dbReference type="OrthoDB" id="1918at2759"/>
<name>A0A9P5Y6N0_9AGAR</name>
<gene>
    <name evidence="2" type="ORF">BDZ94DRAFT_641028</name>
</gene>
<evidence type="ECO:0000256" key="1">
    <source>
        <dbReference type="SAM" id="MobiDB-lite"/>
    </source>
</evidence>
<protein>
    <submittedName>
        <fullName evidence="2">Rgp1-domain-containing protein</fullName>
    </submittedName>
</protein>
<evidence type="ECO:0000313" key="2">
    <source>
        <dbReference type="EMBL" id="KAF9463167.1"/>
    </source>
</evidence>
<proteinExistence type="predicted"/>
<feature type="compositionally biased region" description="Acidic residues" evidence="1">
    <location>
        <begin position="902"/>
        <end position="913"/>
    </location>
</feature>
<feature type="region of interest" description="Disordered" evidence="1">
    <location>
        <begin position="237"/>
        <end position="263"/>
    </location>
</feature>
<feature type="region of interest" description="Disordered" evidence="1">
    <location>
        <begin position="894"/>
        <end position="917"/>
    </location>
</feature>
<evidence type="ECO:0000313" key="3">
    <source>
        <dbReference type="Proteomes" id="UP000807353"/>
    </source>
</evidence>
<dbReference type="AlphaFoldDB" id="A0A9P5Y6N0"/>
<comment type="caution">
    <text evidence="2">The sequence shown here is derived from an EMBL/GenBank/DDBJ whole genome shotgun (WGS) entry which is preliminary data.</text>
</comment>
<dbReference type="Proteomes" id="UP000807353">
    <property type="component" value="Unassembled WGS sequence"/>
</dbReference>
<dbReference type="PANTHER" id="PTHR12507">
    <property type="entry name" value="REDUCED GROWTH PHENOTYPE 1 RGP1, YEAST -RELATED"/>
    <property type="match status" value="1"/>
</dbReference>
<reference evidence="2" key="1">
    <citation type="submission" date="2020-11" db="EMBL/GenBank/DDBJ databases">
        <authorList>
            <consortium name="DOE Joint Genome Institute"/>
            <person name="Ahrendt S."/>
            <person name="Riley R."/>
            <person name="Andreopoulos W."/>
            <person name="Labutti K."/>
            <person name="Pangilinan J."/>
            <person name="Ruiz-Duenas F.J."/>
            <person name="Barrasa J.M."/>
            <person name="Sanchez-Garcia M."/>
            <person name="Camarero S."/>
            <person name="Miyauchi S."/>
            <person name="Serrano A."/>
            <person name="Linde D."/>
            <person name="Babiker R."/>
            <person name="Drula E."/>
            <person name="Ayuso-Fernandez I."/>
            <person name="Pacheco R."/>
            <person name="Padilla G."/>
            <person name="Ferreira P."/>
            <person name="Barriuso J."/>
            <person name="Kellner H."/>
            <person name="Castanera R."/>
            <person name="Alfaro M."/>
            <person name="Ramirez L."/>
            <person name="Pisabarro A.G."/>
            <person name="Kuo A."/>
            <person name="Tritt A."/>
            <person name="Lipzen A."/>
            <person name="He G."/>
            <person name="Yan M."/>
            <person name="Ng V."/>
            <person name="Cullen D."/>
            <person name="Martin F."/>
            <person name="Rosso M.-N."/>
            <person name="Henrissat B."/>
            <person name="Hibbett D."/>
            <person name="Martinez A.T."/>
            <person name="Grigoriev I.V."/>
        </authorList>
    </citation>
    <scope>NUCLEOTIDE SEQUENCE</scope>
    <source>
        <strain evidence="2">CBS 247.69</strain>
    </source>
</reference>
<sequence length="969" mass="103535">MPGLNTSEMDSAVRVIVTPAQSSYFAGEPFSVTVTFKNIRSPDSGPFKPPTHKRGAHSISSAPLARPPTSPGPPRTPVPAHVTQPSSGDDIPTRKGLVGKPHISKGGEELPELIEQRRKRMLAKSLSVTITPHELEEQLGEGVVPKSASYAQHTFAADSRHTPTSPRVSSPLTRSDTLPLGSNHPHARKQSVLDGQLPAELITAPAPVSAYPYSPNSSTSTFSLALDPIAEGSLSPYTSTPSLASPSIETPSTPTFSSIDTPLPNSVYAYPPPRLARRPQQIGLGQPPGSLRPNQLGPPRTAFSSSFPQSNTELILYSYAQLKGTLSIIPVPGVYATPEQSQKLNSVRSALLKRSVVGGGSMDITSSLHQPLSSHRRRPTHNRSSSFSTGLLSLLSPTSIVASASTPPATSGQWVPPPTHHRRTPSGFSPDPSPITSRFPNANGVGLGLGIPNGNGSAGVVAEEEVDPEAPLPTFEVQPAMLAVDMSLLPGESRTYTYTIALPDNLPPTFKGRSLKFSYELIIGTCRAGTSGSGATSANSISRVMKVPIRIYNNVVVGRTPRPYDLLWPVSARKIPLPDFQGKVVEGTVKSRKQLGKVPNTPSTIEGTFEDLQDYARRLLASFPEPGASGVRIKLPAESVSPVPQSGDALSRAWQDEDARRLEREREREEEGGLTGCREAVEILTRNPKKASYDVNKDGVKVAVLTFTKAAYRLGETVLGVVELNQRTSRARVLQLSAMLEAHESLPSSISPPSTSRHLRRIHAEHHSSFTTSTLRTTFSLDIPSDASPAFEVRAGITPPGAPPTSSGGLQWKVRLCLLVAVAAESSETGTEGVRMKSLVRDGAQGQWGSSWRAPDSIAPMEKPQRPPPSPQAPTTTPKTWASFFASSFLGSTESPFHDGDEHDDNDNEESDYDGVKPNMAGGVGVGVNFGGGDDGWKDVRLETVECEVPIKLWPGNTAFKAADIVFDV</sequence>
<dbReference type="InterPro" id="IPR014848">
    <property type="entry name" value="Rgp1"/>
</dbReference>
<feature type="compositionally biased region" description="Basic and acidic residues" evidence="1">
    <location>
        <begin position="654"/>
        <end position="671"/>
    </location>
</feature>
<feature type="compositionally biased region" description="Pro residues" evidence="1">
    <location>
        <begin position="65"/>
        <end position="77"/>
    </location>
</feature>
<feature type="compositionally biased region" description="Polar residues" evidence="1">
    <location>
        <begin position="404"/>
        <end position="413"/>
    </location>
</feature>
<dbReference type="Pfam" id="PF08737">
    <property type="entry name" value="Rgp1"/>
    <property type="match status" value="1"/>
</dbReference>
<feature type="region of interest" description="Disordered" evidence="1">
    <location>
        <begin position="827"/>
        <end position="878"/>
    </location>
</feature>
<feature type="region of interest" description="Disordered" evidence="1">
    <location>
        <begin position="39"/>
        <end position="108"/>
    </location>
</feature>
<organism evidence="2 3">
    <name type="scientific">Collybia nuda</name>
    <dbReference type="NCBI Taxonomy" id="64659"/>
    <lineage>
        <taxon>Eukaryota</taxon>
        <taxon>Fungi</taxon>
        <taxon>Dikarya</taxon>
        <taxon>Basidiomycota</taxon>
        <taxon>Agaricomycotina</taxon>
        <taxon>Agaricomycetes</taxon>
        <taxon>Agaricomycetidae</taxon>
        <taxon>Agaricales</taxon>
        <taxon>Tricholomatineae</taxon>
        <taxon>Clitocybaceae</taxon>
        <taxon>Collybia</taxon>
    </lineage>
</organism>